<gene>
    <name evidence="3" type="ORF">ATL41_1179</name>
</gene>
<evidence type="ECO:0000256" key="1">
    <source>
        <dbReference type="SAM" id="MobiDB-lite"/>
    </source>
</evidence>
<dbReference type="OrthoDB" id="3587784at2"/>
<name>A0A2A9ECD4_9MICO</name>
<dbReference type="AlphaFoldDB" id="A0A2A9ECD4"/>
<feature type="compositionally biased region" description="Pro residues" evidence="1">
    <location>
        <begin position="66"/>
        <end position="101"/>
    </location>
</feature>
<dbReference type="Proteomes" id="UP000221394">
    <property type="component" value="Unassembled WGS sequence"/>
</dbReference>
<keyword evidence="4" id="KW-1185">Reference proteome</keyword>
<organism evidence="3 4">
    <name type="scientific">Flavimobilis soli</name>
    <dbReference type="NCBI Taxonomy" id="442709"/>
    <lineage>
        <taxon>Bacteria</taxon>
        <taxon>Bacillati</taxon>
        <taxon>Actinomycetota</taxon>
        <taxon>Actinomycetes</taxon>
        <taxon>Micrococcales</taxon>
        <taxon>Jonesiaceae</taxon>
        <taxon>Flavimobilis</taxon>
    </lineage>
</organism>
<reference evidence="3 4" key="1">
    <citation type="submission" date="2017-10" db="EMBL/GenBank/DDBJ databases">
        <title>Sequencing the genomes of 1000 actinobacteria strains.</title>
        <authorList>
            <person name="Klenk H.-P."/>
        </authorList>
    </citation>
    <scope>NUCLEOTIDE SEQUENCE [LARGE SCALE GENOMIC DNA]</scope>
    <source>
        <strain evidence="3 4">DSM 21574</strain>
    </source>
</reference>
<proteinExistence type="predicted"/>
<feature type="compositionally biased region" description="Basic and acidic residues" evidence="1">
    <location>
        <begin position="10"/>
        <end position="43"/>
    </location>
</feature>
<keyword evidence="2" id="KW-0472">Membrane</keyword>
<evidence type="ECO:0000256" key="2">
    <source>
        <dbReference type="SAM" id="Phobius"/>
    </source>
</evidence>
<keyword evidence="2" id="KW-1133">Transmembrane helix</keyword>
<comment type="caution">
    <text evidence="3">The sequence shown here is derived from an EMBL/GenBank/DDBJ whole genome shotgun (WGS) entry which is preliminary data.</text>
</comment>
<dbReference type="RefSeq" id="WP_098457633.1">
    <property type="nucleotide sequence ID" value="NZ_PDJH01000001.1"/>
</dbReference>
<feature type="transmembrane region" description="Helical" evidence="2">
    <location>
        <begin position="139"/>
        <end position="160"/>
    </location>
</feature>
<evidence type="ECO:0000313" key="3">
    <source>
        <dbReference type="EMBL" id="PFG36453.1"/>
    </source>
</evidence>
<feature type="region of interest" description="Disordered" evidence="1">
    <location>
        <begin position="1"/>
        <end position="107"/>
    </location>
</feature>
<feature type="region of interest" description="Disordered" evidence="1">
    <location>
        <begin position="165"/>
        <end position="189"/>
    </location>
</feature>
<keyword evidence="2" id="KW-0812">Transmembrane</keyword>
<evidence type="ECO:0000313" key="4">
    <source>
        <dbReference type="Proteomes" id="UP000221394"/>
    </source>
</evidence>
<accession>A0A2A9ECD4</accession>
<sequence>MHDDDSDAGDGQRKGAGDGQRDDACRDAARSDGARPDRARPDEEGQTPLNLWAGVARRPLPRSDGPVPPRSHFPPTPVGPPVGPPPPPGSAARPSGPPGRPEVPDAPHRQATWDAAHLSAPAGPTSSGAPAPARRRRRVVAIVAAGALVIAAALVVPDLLNGAGDPEKTAPPAPRLTVPPVTPSADPEALRPDFLVANDIAADLPLPEPLDGDVPPAAATGKISWRLTEKKLARIWADGWGDGSPWDGVAPEDIRRIAELPAQDAAHQANLADVVLMTVSAYGPDLQVNERRMLLAVGAQDGEVAWTRPFSSQGRPVCQLTGRGANLVCTNLTDGDERSARIYVYDGTSGEDVASVTVDGCRPTQFLQAGTSLYWAGLTSEGDAACLGGGEALLARIPLSERLESLPPDALTLNVTGPLLRTRDGSVMLTPDGWRGYTGRVEPGPGSVVVREISTKVLDAVQEPSEVTTTFVTTYDGDPLWDAPGRAWRRLDLMPDSAVDERMMDAVGAGLAVCAPDGTVLARLQDDEGRDVATGPDLIDLVATPDGLWARTPVGTQDLDPQQAARWTWDGVFDGPETVDVPTPATPRTVVGDATLFEDEVSSGIVFADRSSERVLARSGALRTAKVDIPYETAQATTLWAAPPDVTSGPSIELVVGEPRTAALVGRVLVAPVDGGLVGYL</sequence>
<dbReference type="EMBL" id="PDJH01000001">
    <property type="protein sequence ID" value="PFG36453.1"/>
    <property type="molecule type" value="Genomic_DNA"/>
</dbReference>
<protein>
    <submittedName>
        <fullName evidence="3">Uncharacterized protein</fullName>
    </submittedName>
</protein>